<comment type="caution">
    <text evidence="1">Lacks conserved residue(s) required for the propagation of feature annotation.</text>
</comment>
<keyword evidence="1" id="KW-0472">Membrane</keyword>
<evidence type="ECO:0000256" key="2">
    <source>
        <dbReference type="SAM" id="MobiDB-lite"/>
    </source>
</evidence>
<comment type="subcellular location">
    <subcellularLocation>
        <location evidence="1">Membrane</location>
        <topology evidence="1">Multi-pass membrane protein</topology>
    </subcellularLocation>
</comment>
<feature type="compositionally biased region" description="Polar residues" evidence="2">
    <location>
        <begin position="216"/>
        <end position="225"/>
    </location>
</feature>
<organism evidence="3 4">
    <name type="scientific">Apodospora peruviana</name>
    <dbReference type="NCBI Taxonomy" id="516989"/>
    <lineage>
        <taxon>Eukaryota</taxon>
        <taxon>Fungi</taxon>
        <taxon>Dikarya</taxon>
        <taxon>Ascomycota</taxon>
        <taxon>Pezizomycotina</taxon>
        <taxon>Sordariomycetes</taxon>
        <taxon>Sordariomycetidae</taxon>
        <taxon>Sordariales</taxon>
        <taxon>Lasiosphaeriaceae</taxon>
        <taxon>Apodospora</taxon>
    </lineage>
</organism>
<reference evidence="3" key="2">
    <citation type="submission" date="2023-06" db="EMBL/GenBank/DDBJ databases">
        <authorList>
            <consortium name="Lawrence Berkeley National Laboratory"/>
            <person name="Haridas S."/>
            <person name="Hensen N."/>
            <person name="Bonometti L."/>
            <person name="Westerberg I."/>
            <person name="Brannstrom I.O."/>
            <person name="Guillou S."/>
            <person name="Cros-Aarteil S."/>
            <person name="Calhoun S."/>
            <person name="Kuo A."/>
            <person name="Mondo S."/>
            <person name="Pangilinan J."/>
            <person name="Riley R."/>
            <person name="Labutti K."/>
            <person name="Andreopoulos B."/>
            <person name="Lipzen A."/>
            <person name="Chen C."/>
            <person name="Yanf M."/>
            <person name="Daum C."/>
            <person name="Ng V."/>
            <person name="Clum A."/>
            <person name="Steindorff A."/>
            <person name="Ohm R."/>
            <person name="Martin F."/>
            <person name="Silar P."/>
            <person name="Natvig D."/>
            <person name="Lalanne C."/>
            <person name="Gautier V."/>
            <person name="Ament-Velasquez S.L."/>
            <person name="Kruys A."/>
            <person name="Hutchinson M.I."/>
            <person name="Powell A.J."/>
            <person name="Barry K."/>
            <person name="Miller A.N."/>
            <person name="Grigoriev I.V."/>
            <person name="Debuchy R."/>
            <person name="Gladieux P."/>
            <person name="Thoren M.H."/>
            <person name="Johannesson H."/>
        </authorList>
    </citation>
    <scope>NUCLEOTIDE SEQUENCE</scope>
    <source>
        <strain evidence="3">CBS 118394</strain>
    </source>
</reference>
<proteinExistence type="inferred from homology"/>
<feature type="transmembrane region" description="Helical" evidence="1">
    <location>
        <begin position="34"/>
        <end position="50"/>
    </location>
</feature>
<feature type="region of interest" description="Disordered" evidence="2">
    <location>
        <begin position="283"/>
        <end position="373"/>
    </location>
</feature>
<feature type="region of interest" description="Disordered" evidence="2">
    <location>
        <begin position="204"/>
        <end position="225"/>
    </location>
</feature>
<dbReference type="PANTHER" id="PTHR12300">
    <property type="entry name" value="HVA22-LIKE PROTEINS"/>
    <property type="match status" value="1"/>
</dbReference>
<feature type="compositionally biased region" description="Basic and acidic residues" evidence="2">
    <location>
        <begin position="297"/>
        <end position="308"/>
    </location>
</feature>
<reference evidence="3" key="1">
    <citation type="journal article" date="2023" name="Mol. Phylogenet. Evol.">
        <title>Genome-scale phylogeny and comparative genomics of the fungal order Sordariales.</title>
        <authorList>
            <person name="Hensen N."/>
            <person name="Bonometti L."/>
            <person name="Westerberg I."/>
            <person name="Brannstrom I.O."/>
            <person name="Guillou S."/>
            <person name="Cros-Aarteil S."/>
            <person name="Calhoun S."/>
            <person name="Haridas S."/>
            <person name="Kuo A."/>
            <person name="Mondo S."/>
            <person name="Pangilinan J."/>
            <person name="Riley R."/>
            <person name="LaButti K."/>
            <person name="Andreopoulos B."/>
            <person name="Lipzen A."/>
            <person name="Chen C."/>
            <person name="Yan M."/>
            <person name="Daum C."/>
            <person name="Ng V."/>
            <person name="Clum A."/>
            <person name="Steindorff A."/>
            <person name="Ohm R.A."/>
            <person name="Martin F."/>
            <person name="Silar P."/>
            <person name="Natvig D.O."/>
            <person name="Lalanne C."/>
            <person name="Gautier V."/>
            <person name="Ament-Velasquez S.L."/>
            <person name="Kruys A."/>
            <person name="Hutchinson M.I."/>
            <person name="Powell A.J."/>
            <person name="Barry K."/>
            <person name="Miller A.N."/>
            <person name="Grigoriev I.V."/>
            <person name="Debuchy R."/>
            <person name="Gladieux P."/>
            <person name="Hiltunen Thoren M."/>
            <person name="Johannesson H."/>
        </authorList>
    </citation>
    <scope>NUCLEOTIDE SEQUENCE</scope>
    <source>
        <strain evidence="3">CBS 118394</strain>
    </source>
</reference>
<accession>A0AAE0I0W9</accession>
<dbReference type="GO" id="GO:0016020">
    <property type="term" value="C:membrane"/>
    <property type="evidence" value="ECO:0007669"/>
    <property type="project" value="UniProtKB-SubCell"/>
</dbReference>
<dbReference type="PANTHER" id="PTHR12300:SF177">
    <property type="entry name" value="PROTEIN YOP1"/>
    <property type="match status" value="1"/>
</dbReference>
<evidence type="ECO:0000313" key="3">
    <source>
        <dbReference type="EMBL" id="KAK3316492.1"/>
    </source>
</evidence>
<comment type="similarity">
    <text evidence="1">Belongs to the DP1 family.</text>
</comment>
<name>A0AAE0I0W9_9PEZI</name>
<comment type="caution">
    <text evidence="3">The sequence shown here is derived from an EMBL/GenBank/DDBJ whole genome shotgun (WGS) entry which is preliminary data.</text>
</comment>
<keyword evidence="1" id="KW-0812">Transmembrane</keyword>
<evidence type="ECO:0000256" key="1">
    <source>
        <dbReference type="RuleBase" id="RU362006"/>
    </source>
</evidence>
<keyword evidence="1" id="KW-1133">Transmembrane helix</keyword>
<keyword evidence="4" id="KW-1185">Reference proteome</keyword>
<dbReference type="AlphaFoldDB" id="A0AAE0I0W9"/>
<gene>
    <name evidence="3" type="ORF">B0H66DRAFT_296490</name>
</gene>
<feature type="transmembrane region" description="Helical" evidence="1">
    <location>
        <begin position="57"/>
        <end position="77"/>
    </location>
</feature>
<evidence type="ECO:0000313" key="4">
    <source>
        <dbReference type="Proteomes" id="UP001283341"/>
    </source>
</evidence>
<dbReference type="Pfam" id="PF03134">
    <property type="entry name" value="TB2_DP1_HVA22"/>
    <property type="match status" value="1"/>
</dbReference>
<sequence>MFDIFAKLLSSIASFLFPLFASYKALKTSDPAQLTPWLMYWVVLACALLVESWTEWFLVWIPFYAYIRLLFLLYLVLPQTQGARIIYQQHIHPWLEDNEGAIEDFIASAHERLRAAGIAYIKRAIELLKTNVLGLPPSPPSETSAASAVPGEAPPSYTQTLLARFSLPNARWSGNAASGGAGGSDFYNFLASAVSAAAATAAAASSSSPSAKARTDTTTEPTLIPSTIRGTDARMDFIAAQRERLNMVLSALDREATQLQTEDAMAHQQQPGGFFGHVAEEKRRSMSGSSAGGLSKSRSEADFEKLEAESGAEDDMENSQGSSSGGVRRRTGGGGVQTPSAGGSGSWVPWGWGGSATPTLASERAKSSAMETD</sequence>
<dbReference type="Proteomes" id="UP001283341">
    <property type="component" value="Unassembled WGS sequence"/>
</dbReference>
<feature type="compositionally biased region" description="Low complexity" evidence="2">
    <location>
        <begin position="337"/>
        <end position="350"/>
    </location>
</feature>
<protein>
    <recommendedName>
        <fullName evidence="1">Protein YOP1</fullName>
    </recommendedName>
</protein>
<dbReference type="EMBL" id="JAUEDM010000005">
    <property type="protein sequence ID" value="KAK3316492.1"/>
    <property type="molecule type" value="Genomic_DNA"/>
</dbReference>
<dbReference type="InterPro" id="IPR004345">
    <property type="entry name" value="TB2_DP1_HVA22"/>
</dbReference>